<accession>A0A521D1E9</accession>
<dbReference type="EMBL" id="FXTB01000004">
    <property type="protein sequence ID" value="SMO65527.1"/>
    <property type="molecule type" value="Genomic_DNA"/>
</dbReference>
<organism evidence="1 2">
    <name type="scientific">Saccharicrinis carchari</name>
    <dbReference type="NCBI Taxonomy" id="1168039"/>
    <lineage>
        <taxon>Bacteria</taxon>
        <taxon>Pseudomonadati</taxon>
        <taxon>Bacteroidota</taxon>
        <taxon>Bacteroidia</taxon>
        <taxon>Marinilabiliales</taxon>
        <taxon>Marinilabiliaceae</taxon>
        <taxon>Saccharicrinis</taxon>
    </lineage>
</organism>
<reference evidence="1 2" key="1">
    <citation type="submission" date="2017-05" db="EMBL/GenBank/DDBJ databases">
        <authorList>
            <person name="Varghese N."/>
            <person name="Submissions S."/>
        </authorList>
    </citation>
    <scope>NUCLEOTIDE SEQUENCE [LARGE SCALE GENOMIC DNA]</scope>
    <source>
        <strain evidence="1 2">DSM 27040</strain>
    </source>
</reference>
<name>A0A521D1E9_SACCC</name>
<evidence type="ECO:0000313" key="2">
    <source>
        <dbReference type="Proteomes" id="UP000319040"/>
    </source>
</evidence>
<proteinExistence type="predicted"/>
<evidence type="ECO:0000313" key="1">
    <source>
        <dbReference type="EMBL" id="SMO65527.1"/>
    </source>
</evidence>
<gene>
    <name evidence="1" type="ORF">SAMN06265379_104111</name>
</gene>
<dbReference type="Proteomes" id="UP000319040">
    <property type="component" value="Unassembled WGS sequence"/>
</dbReference>
<protein>
    <submittedName>
        <fullName evidence="1">Uncharacterized protein</fullName>
    </submittedName>
</protein>
<sequence>MHFSLYAFTYFYLTDDISTKLTISYKATSKKSLRDVMYHVPTQSCFKYITRTVVRRIYTPSCPRVSACRRSFSGGAKPGTTYILPLSGVSLLRSLNPLGYWTCPFFAARVLITEYRLPLLNFYPCPPSSSALPVPFPYFVLYCVRAGYQS</sequence>
<keyword evidence="2" id="KW-1185">Reference proteome</keyword>
<dbReference type="AlphaFoldDB" id="A0A521D1E9"/>